<evidence type="ECO:0000313" key="3">
    <source>
        <dbReference type="Proteomes" id="UP001152798"/>
    </source>
</evidence>
<dbReference type="EMBL" id="OV725079">
    <property type="protein sequence ID" value="CAH1395140.1"/>
    <property type="molecule type" value="Genomic_DNA"/>
</dbReference>
<sequence length="192" mass="21226">MALEELVVSTPTPGLTTQPCLAHCRGEVNTLRFLILCRDRPVLERDPLLRSIDQLNNYIIYSEPLVDGDISTALTAPVKILSTEVKVFVISVFFCPSYEERPCDGKKDEPVTPPASQTSELVRPIKVWPPLPEATQQLPDQPPPDPDAQEAHSLGQVASELRPFPRKGSARCSWKEGALLGKSRHKIPTCAH</sequence>
<name>A0A9P0EER5_NEZVI</name>
<reference evidence="2" key="1">
    <citation type="submission" date="2022-01" db="EMBL/GenBank/DDBJ databases">
        <authorList>
            <person name="King R."/>
        </authorList>
    </citation>
    <scope>NUCLEOTIDE SEQUENCE</scope>
</reference>
<evidence type="ECO:0000256" key="1">
    <source>
        <dbReference type="SAM" id="MobiDB-lite"/>
    </source>
</evidence>
<proteinExistence type="predicted"/>
<dbReference type="Proteomes" id="UP001152798">
    <property type="component" value="Chromosome 3"/>
</dbReference>
<dbReference type="AlphaFoldDB" id="A0A9P0EER5"/>
<protein>
    <submittedName>
        <fullName evidence="2">Uncharacterized protein</fullName>
    </submittedName>
</protein>
<gene>
    <name evidence="2" type="ORF">NEZAVI_LOCUS5469</name>
</gene>
<dbReference type="OrthoDB" id="10555873at2759"/>
<feature type="region of interest" description="Disordered" evidence="1">
    <location>
        <begin position="132"/>
        <end position="170"/>
    </location>
</feature>
<accession>A0A9P0EER5</accession>
<organism evidence="2 3">
    <name type="scientific">Nezara viridula</name>
    <name type="common">Southern green stink bug</name>
    <name type="synonym">Cimex viridulus</name>
    <dbReference type="NCBI Taxonomy" id="85310"/>
    <lineage>
        <taxon>Eukaryota</taxon>
        <taxon>Metazoa</taxon>
        <taxon>Ecdysozoa</taxon>
        <taxon>Arthropoda</taxon>
        <taxon>Hexapoda</taxon>
        <taxon>Insecta</taxon>
        <taxon>Pterygota</taxon>
        <taxon>Neoptera</taxon>
        <taxon>Paraneoptera</taxon>
        <taxon>Hemiptera</taxon>
        <taxon>Heteroptera</taxon>
        <taxon>Panheteroptera</taxon>
        <taxon>Pentatomomorpha</taxon>
        <taxon>Pentatomoidea</taxon>
        <taxon>Pentatomidae</taxon>
        <taxon>Pentatominae</taxon>
        <taxon>Nezara</taxon>
    </lineage>
</organism>
<keyword evidence="3" id="KW-1185">Reference proteome</keyword>
<evidence type="ECO:0000313" key="2">
    <source>
        <dbReference type="EMBL" id="CAH1395140.1"/>
    </source>
</evidence>